<evidence type="ECO:0000313" key="2">
    <source>
        <dbReference type="Proteomes" id="UP000324800"/>
    </source>
</evidence>
<dbReference type="EMBL" id="SNRW01036076">
    <property type="protein sequence ID" value="KAA6354572.1"/>
    <property type="molecule type" value="Genomic_DNA"/>
</dbReference>
<accession>A0A5J4T9C6</accession>
<reference evidence="1 2" key="1">
    <citation type="submission" date="2019-03" db="EMBL/GenBank/DDBJ databases">
        <title>Single cell metagenomics reveals metabolic interactions within the superorganism composed of flagellate Streblomastix strix and complex community of Bacteroidetes bacteria on its surface.</title>
        <authorList>
            <person name="Treitli S.C."/>
            <person name="Kolisko M."/>
            <person name="Husnik F."/>
            <person name="Keeling P."/>
            <person name="Hampl V."/>
        </authorList>
    </citation>
    <scope>NUCLEOTIDE SEQUENCE [LARGE SCALE GENOMIC DNA]</scope>
    <source>
        <strain evidence="1">ST1C</strain>
    </source>
</reference>
<name>A0A5J4T9C6_9EUKA</name>
<evidence type="ECO:0000313" key="1">
    <source>
        <dbReference type="EMBL" id="KAA6354572.1"/>
    </source>
</evidence>
<organism evidence="1 2">
    <name type="scientific">Streblomastix strix</name>
    <dbReference type="NCBI Taxonomy" id="222440"/>
    <lineage>
        <taxon>Eukaryota</taxon>
        <taxon>Metamonada</taxon>
        <taxon>Preaxostyla</taxon>
        <taxon>Oxymonadida</taxon>
        <taxon>Streblomastigidae</taxon>
        <taxon>Streblomastix</taxon>
    </lineage>
</organism>
<feature type="non-terminal residue" evidence="1">
    <location>
        <position position="361"/>
    </location>
</feature>
<protein>
    <submittedName>
        <fullName evidence="1">Uncharacterized protein</fullName>
    </submittedName>
</protein>
<proteinExistence type="predicted"/>
<gene>
    <name evidence="1" type="ORF">EZS28_049901</name>
</gene>
<feature type="non-terminal residue" evidence="1">
    <location>
        <position position="1"/>
    </location>
</feature>
<sequence length="361" mass="41298">HFLLEDTKRYIGACVENVITTLTLIDHELHFYFAHSQRQLVGRRTAQPKEQDFIDPIRVCGLIDIGIRLRDLASLHAEEITSFSRMNLQVVQSSALRFAIQETGRLLEPESIKMLNKCIETLETAGNLQKVGVKLANQRNLTQLQLTRLELLRIVSENTNIQMKSYPAFRSLWLTINRICHRITTSDYYIFAHIMNPLCGSGSLRITSLLYGNMNRYINLVSSYMDSNQIEPNVLCSLMRQPSALQYLSHPLINIQAEALAQENAFYWTKILIFIAIRKLEVRLVQIVILSIAQNRAGFSPSRLAEAQINKIDRKTKHRDINDIQNRIEAFGRNSTFAERGKIQNLELVEAEVASIFGALK</sequence>
<dbReference type="AlphaFoldDB" id="A0A5J4T9C6"/>
<comment type="caution">
    <text evidence="1">The sequence shown here is derived from an EMBL/GenBank/DDBJ whole genome shotgun (WGS) entry which is preliminary data.</text>
</comment>
<dbReference type="Proteomes" id="UP000324800">
    <property type="component" value="Unassembled WGS sequence"/>
</dbReference>